<feature type="domain" description="CUB" evidence="1">
    <location>
        <begin position="317"/>
        <end position="499"/>
    </location>
</feature>
<proteinExistence type="predicted"/>
<gene>
    <name evidence="2" type="ORF">DAPPUDRAFT_266635</name>
</gene>
<organism evidence="2 3">
    <name type="scientific">Daphnia pulex</name>
    <name type="common">Water flea</name>
    <dbReference type="NCBI Taxonomy" id="6669"/>
    <lineage>
        <taxon>Eukaryota</taxon>
        <taxon>Metazoa</taxon>
        <taxon>Ecdysozoa</taxon>
        <taxon>Arthropoda</taxon>
        <taxon>Crustacea</taxon>
        <taxon>Branchiopoda</taxon>
        <taxon>Diplostraca</taxon>
        <taxon>Cladocera</taxon>
        <taxon>Anomopoda</taxon>
        <taxon>Daphniidae</taxon>
        <taxon>Daphnia</taxon>
    </lineage>
</organism>
<dbReference type="Proteomes" id="UP000000305">
    <property type="component" value="Unassembled WGS sequence"/>
</dbReference>
<accession>E9HVB8</accession>
<dbReference type="PANTHER" id="PTHR33236:SF5">
    <property type="entry name" value="CUB DOMAIN-CONTAINING PROTEIN"/>
    <property type="match status" value="1"/>
</dbReference>
<keyword evidence="3" id="KW-1185">Reference proteome</keyword>
<dbReference type="STRING" id="6669.E9HVB8"/>
<dbReference type="EMBL" id="GL732848">
    <property type="protein sequence ID" value="EFX64297.1"/>
    <property type="molecule type" value="Genomic_DNA"/>
</dbReference>
<reference evidence="2 3" key="1">
    <citation type="journal article" date="2011" name="Science">
        <title>The ecoresponsive genome of Daphnia pulex.</title>
        <authorList>
            <person name="Colbourne J.K."/>
            <person name="Pfrender M.E."/>
            <person name="Gilbert D."/>
            <person name="Thomas W.K."/>
            <person name="Tucker A."/>
            <person name="Oakley T.H."/>
            <person name="Tokishita S."/>
            <person name="Aerts A."/>
            <person name="Arnold G.J."/>
            <person name="Basu M.K."/>
            <person name="Bauer D.J."/>
            <person name="Caceres C.E."/>
            <person name="Carmel L."/>
            <person name="Casola C."/>
            <person name="Choi J.H."/>
            <person name="Detter J.C."/>
            <person name="Dong Q."/>
            <person name="Dusheyko S."/>
            <person name="Eads B.D."/>
            <person name="Frohlich T."/>
            <person name="Geiler-Samerotte K.A."/>
            <person name="Gerlach D."/>
            <person name="Hatcher P."/>
            <person name="Jogdeo S."/>
            <person name="Krijgsveld J."/>
            <person name="Kriventseva E.V."/>
            <person name="Kultz D."/>
            <person name="Laforsch C."/>
            <person name="Lindquist E."/>
            <person name="Lopez J."/>
            <person name="Manak J.R."/>
            <person name="Muller J."/>
            <person name="Pangilinan J."/>
            <person name="Patwardhan R.P."/>
            <person name="Pitluck S."/>
            <person name="Pritham E.J."/>
            <person name="Rechtsteiner A."/>
            <person name="Rho M."/>
            <person name="Rogozin I.B."/>
            <person name="Sakarya O."/>
            <person name="Salamov A."/>
            <person name="Schaack S."/>
            <person name="Shapiro H."/>
            <person name="Shiga Y."/>
            <person name="Skalitzky C."/>
            <person name="Smith Z."/>
            <person name="Souvorov A."/>
            <person name="Sung W."/>
            <person name="Tang Z."/>
            <person name="Tsuchiya D."/>
            <person name="Tu H."/>
            <person name="Vos H."/>
            <person name="Wang M."/>
            <person name="Wolf Y.I."/>
            <person name="Yamagata H."/>
            <person name="Yamada T."/>
            <person name="Ye Y."/>
            <person name="Shaw J.R."/>
            <person name="Andrews J."/>
            <person name="Crease T.J."/>
            <person name="Tang H."/>
            <person name="Lucas S.M."/>
            <person name="Robertson H.M."/>
            <person name="Bork P."/>
            <person name="Koonin E.V."/>
            <person name="Zdobnov E.M."/>
            <person name="Grigoriev I.V."/>
            <person name="Lynch M."/>
            <person name="Boore J.L."/>
        </authorList>
    </citation>
    <scope>NUCLEOTIDE SEQUENCE [LARGE SCALE GENOMIC DNA]</scope>
</reference>
<dbReference type="PANTHER" id="PTHR33236">
    <property type="entry name" value="INTRAFLAGELLAR TRANSPORT PROTEIN 122 FAMILY PROTEIN-RELATED"/>
    <property type="match status" value="1"/>
</dbReference>
<evidence type="ECO:0000313" key="3">
    <source>
        <dbReference type="Proteomes" id="UP000000305"/>
    </source>
</evidence>
<dbReference type="PhylomeDB" id="E9HVB8"/>
<evidence type="ECO:0000259" key="1">
    <source>
        <dbReference type="Pfam" id="PF26080"/>
    </source>
</evidence>
<dbReference type="OrthoDB" id="6337346at2759"/>
<evidence type="ECO:0000313" key="2">
    <source>
        <dbReference type="EMBL" id="EFX64297.1"/>
    </source>
</evidence>
<dbReference type="AlphaFoldDB" id="E9HVB8"/>
<protein>
    <recommendedName>
        <fullName evidence="1">CUB domain-containing protein</fullName>
    </recommendedName>
</protein>
<sequence length="501" mass="55586">MYLQRFAQAIIYCRTWKAAKNTYDIRSHIAYRKMQKFCLFFTVALMLLQASRASIEEEQVANRQSANSYSLYPYQFNPYSWRPWNFPYYQFQPEARIPQKNEEVAVESDRQYYPGFPGYPTCRSHTGEKGNCVDQATCSASGGRASGTCINGNVCCVNVVTNICNRHHGGRSTETTSINNTYWQSSLRPIKASSSCTLTVRLDNRYPDPYNPNPPVPPFYGISVCQVRLDFLVFSISQPDSESICSGDYFEVAGAINTVPNICGFNDGQHMYLHVPPSATTPTDLQLTFNFGLSDIEIRAWNILISMIPCGSPKLAPSDCLQYFTARSGSVKTFNWRDVAGTATRQLANQDYSICFRSTPASLQRQLCLTPCTVLTTQKPFSLSTASAISAANVTGAMTPDVSQLGSLNCNNDFLVIPGGFNVGNPAPVLNMAFDRYCGERLNALPGSTISTTICTTATPFRMLYRTNRDETLTSPTIDSAFNSIPANGNRGFCLSFRVQQ</sequence>
<dbReference type="HOGENOM" id="CLU_022631_1_1_1"/>
<name>E9HVB8_DAPPU</name>
<dbReference type="Pfam" id="PF26080">
    <property type="entry name" value="CUB_animal"/>
    <property type="match status" value="1"/>
</dbReference>
<dbReference type="InParanoid" id="E9HVB8"/>
<dbReference type="InterPro" id="IPR058698">
    <property type="entry name" value="CUB_metazoa"/>
</dbReference>
<dbReference type="KEGG" id="dpx:DAPPUDRAFT_266635"/>